<dbReference type="RefSeq" id="WP_169248424.1">
    <property type="nucleotide sequence ID" value="NZ_SPMZ01000022.1"/>
</dbReference>
<comment type="caution">
    <text evidence="1">The sequence shown here is derived from an EMBL/GenBank/DDBJ whole genome shotgun (WGS) entry which is preliminary data.</text>
</comment>
<gene>
    <name evidence="1" type="ORF">E4P82_08110</name>
</gene>
<sequence length="123" mass="14532">MKIFYGWGRADKEFMYRALATHKLQEVDVGRFDDYIDHSDELRIHKYGPFDLDANALDELDEYDITFYNTLCTRNETLGRHWLRNNLLFKAKTTSNQQVANKGRNWGDVCCPRLLRADLQNLI</sequence>
<name>A0ABX1TKI4_9GAMM</name>
<proteinExistence type="predicted"/>
<organism evidence="1 2">
    <name type="scientific">Candidatus Competibacter phosphatis</name>
    <dbReference type="NCBI Taxonomy" id="221280"/>
    <lineage>
        <taxon>Bacteria</taxon>
        <taxon>Pseudomonadati</taxon>
        <taxon>Pseudomonadota</taxon>
        <taxon>Gammaproteobacteria</taxon>
        <taxon>Candidatus Competibacteraceae</taxon>
        <taxon>Candidatus Competibacter</taxon>
    </lineage>
</organism>
<dbReference type="EMBL" id="SPMZ01000022">
    <property type="protein sequence ID" value="NMQ19164.1"/>
    <property type="molecule type" value="Genomic_DNA"/>
</dbReference>
<evidence type="ECO:0000313" key="1">
    <source>
        <dbReference type="EMBL" id="NMQ19164.1"/>
    </source>
</evidence>
<accession>A0ABX1TKI4</accession>
<protein>
    <submittedName>
        <fullName evidence="1">Uncharacterized protein</fullName>
    </submittedName>
</protein>
<dbReference type="Proteomes" id="UP000760480">
    <property type="component" value="Unassembled WGS sequence"/>
</dbReference>
<evidence type="ECO:0000313" key="2">
    <source>
        <dbReference type="Proteomes" id="UP000760480"/>
    </source>
</evidence>
<reference evidence="1 2" key="1">
    <citation type="submission" date="2019-03" db="EMBL/GenBank/DDBJ databases">
        <title>Metabolic reconstructions from genomes of highly enriched 'Candidatus Accumulibacter' and 'Candidatus Competibacter' bioreactor populations.</title>
        <authorList>
            <person name="Annavajhala M.K."/>
            <person name="Welles L."/>
            <person name="Abbas B."/>
            <person name="Sorokin D."/>
            <person name="Park H."/>
            <person name="Van Loosdrecht M."/>
            <person name="Chandran K."/>
        </authorList>
    </citation>
    <scope>NUCLEOTIDE SEQUENCE [LARGE SCALE GENOMIC DNA]</scope>
    <source>
        <strain evidence="1 2">SBR_G</strain>
    </source>
</reference>
<keyword evidence="2" id="KW-1185">Reference proteome</keyword>